<dbReference type="EMBL" id="MVGT01001057">
    <property type="protein sequence ID" value="OVA14306.1"/>
    <property type="molecule type" value="Genomic_DNA"/>
</dbReference>
<dbReference type="SUPFAM" id="SSF81383">
    <property type="entry name" value="F-box domain"/>
    <property type="match status" value="1"/>
</dbReference>
<evidence type="ECO:0000313" key="2">
    <source>
        <dbReference type="EMBL" id="OVA14306.1"/>
    </source>
</evidence>
<dbReference type="FunCoup" id="A0A200QV08">
    <property type="interactions" value="1400"/>
</dbReference>
<sequence>MVLKNQNLLEGQNNMGQGEDRISKLSDFLLHHILSFLTTKSVVRTSILSKRWRYVWTSIPNLNFLEWRSPTTKDAYLDTKRFMNFMDRVLFLRGISNIQKFALICNDVFDKSRVNAWISMLIRCKVEELVLYIQVKDPFLFPLSLFTCGSLIKLTLETYSVLNLPKSISFPRLRILRLCSIKFKDEYSIEQLFSNCPVLEDLIISFCRWVNMKIVCISAPALKRLLIDDLDIANVDSLHNCEVKIHAPSLESLTLKGRVAKEYHLSSFPSLVVADIDFIIGKNQRQTRQEKIGCGASVTKLLRGLSNTKHLNISGETLEALSFADDLVNNLPTFHNLIQLDVTPEVQHSADKSLFGLLQIAPNLESLSFYTSLSACPYDDNEGWTLNMVSGCLFLHLKSVFFDEFCGYKREMDLVKLILKNARALQIMSIKSSSFLEENLDTKVVVMRQLLRLPRDSTTCVIEFS</sequence>
<name>A0A200QV08_MACCD</name>
<dbReference type="OMA" id="VFGYPMK"/>
<dbReference type="PANTHER" id="PTHR31900:SF30">
    <property type="entry name" value="SUPERFAMILY PROTEIN, PUTATIVE-RELATED"/>
    <property type="match status" value="1"/>
</dbReference>
<dbReference type="InterPro" id="IPR006566">
    <property type="entry name" value="FBD"/>
</dbReference>
<protein>
    <submittedName>
        <fullName evidence="2">F-box domain</fullName>
    </submittedName>
</protein>
<dbReference type="CDD" id="cd22160">
    <property type="entry name" value="F-box_AtFBL13-like"/>
    <property type="match status" value="1"/>
</dbReference>
<dbReference type="STRING" id="56857.A0A200QV08"/>
<accession>A0A200QV08</accession>
<keyword evidence="3" id="KW-1185">Reference proteome</keyword>
<reference evidence="2 3" key="1">
    <citation type="journal article" date="2017" name="Mol. Plant">
        <title>The Genome of Medicinal Plant Macleaya cordata Provides New Insights into Benzylisoquinoline Alkaloids Metabolism.</title>
        <authorList>
            <person name="Liu X."/>
            <person name="Liu Y."/>
            <person name="Huang P."/>
            <person name="Ma Y."/>
            <person name="Qing Z."/>
            <person name="Tang Q."/>
            <person name="Cao H."/>
            <person name="Cheng P."/>
            <person name="Zheng Y."/>
            <person name="Yuan Z."/>
            <person name="Zhou Y."/>
            <person name="Liu J."/>
            <person name="Tang Z."/>
            <person name="Zhuo Y."/>
            <person name="Zhang Y."/>
            <person name="Yu L."/>
            <person name="Huang J."/>
            <person name="Yang P."/>
            <person name="Peng Q."/>
            <person name="Zhang J."/>
            <person name="Jiang W."/>
            <person name="Zhang Z."/>
            <person name="Lin K."/>
            <person name="Ro D.K."/>
            <person name="Chen X."/>
            <person name="Xiong X."/>
            <person name="Shang Y."/>
            <person name="Huang S."/>
            <person name="Zeng J."/>
        </authorList>
    </citation>
    <scope>NUCLEOTIDE SEQUENCE [LARGE SCALE GENOMIC DNA]</scope>
    <source>
        <strain evidence="3">cv. BLH2017</strain>
        <tissue evidence="2">Root</tissue>
    </source>
</reference>
<dbReference type="SUPFAM" id="SSF52058">
    <property type="entry name" value="L domain-like"/>
    <property type="match status" value="1"/>
</dbReference>
<dbReference type="InterPro" id="IPR050232">
    <property type="entry name" value="FBL13/AtMIF1-like"/>
</dbReference>
<feature type="domain" description="FBD" evidence="1">
    <location>
        <begin position="391"/>
        <end position="465"/>
    </location>
</feature>
<dbReference type="InterPro" id="IPR053781">
    <property type="entry name" value="F-box_AtFBL13-like"/>
</dbReference>
<dbReference type="PANTHER" id="PTHR31900">
    <property type="entry name" value="F-BOX/RNI SUPERFAMILY PROTEIN-RELATED"/>
    <property type="match status" value="1"/>
</dbReference>
<evidence type="ECO:0000259" key="1">
    <source>
        <dbReference type="SMART" id="SM00579"/>
    </source>
</evidence>
<dbReference type="Gene3D" id="1.20.1280.50">
    <property type="match status" value="1"/>
</dbReference>
<dbReference type="Proteomes" id="UP000195402">
    <property type="component" value="Unassembled WGS sequence"/>
</dbReference>
<dbReference type="InParanoid" id="A0A200QV08"/>
<dbReference type="Gene3D" id="3.80.10.10">
    <property type="entry name" value="Ribonuclease Inhibitor"/>
    <property type="match status" value="1"/>
</dbReference>
<dbReference type="InterPro" id="IPR032675">
    <property type="entry name" value="LRR_dom_sf"/>
</dbReference>
<dbReference type="OrthoDB" id="612216at2759"/>
<gene>
    <name evidence="2" type="ORF">BVC80_9021g36</name>
</gene>
<dbReference type="InterPro" id="IPR036047">
    <property type="entry name" value="F-box-like_dom_sf"/>
</dbReference>
<dbReference type="Pfam" id="PF23622">
    <property type="entry name" value="LRR_At1g61320_AtMIF1"/>
    <property type="match status" value="1"/>
</dbReference>
<dbReference type="InterPro" id="IPR055357">
    <property type="entry name" value="LRR_At1g61320_AtMIF1"/>
</dbReference>
<dbReference type="InterPro" id="IPR001810">
    <property type="entry name" value="F-box_dom"/>
</dbReference>
<dbReference type="Pfam" id="PF00646">
    <property type="entry name" value="F-box"/>
    <property type="match status" value="1"/>
</dbReference>
<proteinExistence type="predicted"/>
<organism evidence="2 3">
    <name type="scientific">Macleaya cordata</name>
    <name type="common">Five-seeded plume-poppy</name>
    <name type="synonym">Bocconia cordata</name>
    <dbReference type="NCBI Taxonomy" id="56857"/>
    <lineage>
        <taxon>Eukaryota</taxon>
        <taxon>Viridiplantae</taxon>
        <taxon>Streptophyta</taxon>
        <taxon>Embryophyta</taxon>
        <taxon>Tracheophyta</taxon>
        <taxon>Spermatophyta</taxon>
        <taxon>Magnoliopsida</taxon>
        <taxon>Ranunculales</taxon>
        <taxon>Papaveraceae</taxon>
        <taxon>Papaveroideae</taxon>
        <taxon>Macleaya</taxon>
    </lineage>
</organism>
<comment type="caution">
    <text evidence="2">The sequence shown here is derived from an EMBL/GenBank/DDBJ whole genome shotgun (WGS) entry which is preliminary data.</text>
</comment>
<evidence type="ECO:0000313" key="3">
    <source>
        <dbReference type="Proteomes" id="UP000195402"/>
    </source>
</evidence>
<dbReference type="SMART" id="SM00579">
    <property type="entry name" value="FBD"/>
    <property type="match status" value="1"/>
</dbReference>
<dbReference type="AlphaFoldDB" id="A0A200QV08"/>